<evidence type="ECO:0000313" key="1">
    <source>
        <dbReference type="Proteomes" id="UP000095281"/>
    </source>
</evidence>
<dbReference type="WBParaSite" id="MhA1_Contig1288.frz3.gene6">
    <property type="protein sequence ID" value="MhA1_Contig1288.frz3.gene6"/>
    <property type="gene ID" value="MhA1_Contig1288.frz3.gene6"/>
</dbReference>
<protein>
    <submittedName>
        <fullName evidence="2">Kinesin motor domain-containing protein</fullName>
    </submittedName>
</protein>
<evidence type="ECO:0000313" key="2">
    <source>
        <dbReference type="WBParaSite" id="MhA1_Contig1288.frz3.gene6"/>
    </source>
</evidence>
<keyword evidence="1" id="KW-1185">Reference proteome</keyword>
<proteinExistence type="predicted"/>
<sequence>MNFIFLVRALEFRSDPNAVDEGQQLREISQRKHALLEELRVYERPHAGGTEDQAERIPLEYSMVPVGTSLSTFLFSSFFNTFSNNF</sequence>
<dbReference type="AlphaFoldDB" id="A0A1I8B2D7"/>
<dbReference type="Proteomes" id="UP000095281">
    <property type="component" value="Unplaced"/>
</dbReference>
<accession>A0A1I8B2D7</accession>
<organism evidence="1 2">
    <name type="scientific">Meloidogyne hapla</name>
    <name type="common">Root-knot nematode worm</name>
    <dbReference type="NCBI Taxonomy" id="6305"/>
    <lineage>
        <taxon>Eukaryota</taxon>
        <taxon>Metazoa</taxon>
        <taxon>Ecdysozoa</taxon>
        <taxon>Nematoda</taxon>
        <taxon>Chromadorea</taxon>
        <taxon>Rhabditida</taxon>
        <taxon>Tylenchina</taxon>
        <taxon>Tylenchomorpha</taxon>
        <taxon>Tylenchoidea</taxon>
        <taxon>Meloidogynidae</taxon>
        <taxon>Meloidogyninae</taxon>
        <taxon>Meloidogyne</taxon>
    </lineage>
</organism>
<reference evidence="2" key="1">
    <citation type="submission" date="2016-11" db="UniProtKB">
        <authorList>
            <consortium name="WormBaseParasite"/>
        </authorList>
    </citation>
    <scope>IDENTIFICATION</scope>
</reference>
<name>A0A1I8B2D7_MELHA</name>